<dbReference type="Pfam" id="PF00685">
    <property type="entry name" value="Sulfotransfer_1"/>
    <property type="match status" value="2"/>
</dbReference>
<protein>
    <recommendedName>
        <fullName evidence="3">Sulfotransferase</fullName>
        <ecNumber evidence="3">2.8.2.-</ecNumber>
    </recommendedName>
</protein>
<dbReference type="AlphaFoldDB" id="A0A7J0EGQ5"/>
<dbReference type="EC" id="2.8.2.-" evidence="3"/>
<dbReference type="OrthoDB" id="205623at2759"/>
<evidence type="ECO:0000256" key="3">
    <source>
        <dbReference type="RuleBase" id="RU361155"/>
    </source>
</evidence>
<dbReference type="EMBL" id="BJWL01000004">
    <property type="protein sequence ID" value="GFY85668.1"/>
    <property type="molecule type" value="Genomic_DNA"/>
</dbReference>
<proteinExistence type="inferred from homology"/>
<evidence type="ECO:0000313" key="5">
    <source>
        <dbReference type="EMBL" id="GFY85668.1"/>
    </source>
</evidence>
<sequence length="207" mass="23723">MAKPSHLFLATVPKCGTAWLKALIFSTMHRSPHDFSSHPLLTASPHGCVPFLERQLVNYQNDTPNDLVSHYGPYWDHVLGHRKASLESPNKVLFSKYENMKREPLANFKRLAEFMGWPFTEEEEREGVSQAILELCSFENNLEVNKLGVEWLSDEIVVKNSEFFRKGVVGDCENYWNLKGEMTKCLDRITEEKFIGCGLNCDKPPKS</sequence>
<keyword evidence="5" id="KW-0378">Hydrolase</keyword>
<keyword evidence="2 3" id="KW-0808">Transferase</keyword>
<reference evidence="5 6" key="1">
    <citation type="submission" date="2019-07" db="EMBL/GenBank/DDBJ databases">
        <title>De Novo Assembly of kiwifruit Actinidia rufa.</title>
        <authorList>
            <person name="Sugita-Konishi S."/>
            <person name="Sato K."/>
            <person name="Mori E."/>
            <person name="Abe Y."/>
            <person name="Kisaki G."/>
            <person name="Hamano K."/>
            <person name="Suezawa K."/>
            <person name="Otani M."/>
            <person name="Fukuda T."/>
            <person name="Manabe T."/>
            <person name="Gomi K."/>
            <person name="Tabuchi M."/>
            <person name="Akimitsu K."/>
            <person name="Kataoka I."/>
        </authorList>
    </citation>
    <scope>NUCLEOTIDE SEQUENCE [LARGE SCALE GENOMIC DNA]</scope>
    <source>
        <strain evidence="6">cv. Fuchu</strain>
    </source>
</reference>
<name>A0A7J0EGQ5_9ERIC</name>
<dbReference type="Gene3D" id="3.40.50.300">
    <property type="entry name" value="P-loop containing nucleotide triphosphate hydrolases"/>
    <property type="match status" value="2"/>
</dbReference>
<keyword evidence="6" id="KW-1185">Reference proteome</keyword>
<dbReference type="InterPro" id="IPR027417">
    <property type="entry name" value="P-loop_NTPase"/>
</dbReference>
<feature type="domain" description="Sulfotransferase" evidence="4">
    <location>
        <begin position="68"/>
        <end position="197"/>
    </location>
</feature>
<dbReference type="InterPro" id="IPR000863">
    <property type="entry name" value="Sulfotransferase_dom"/>
</dbReference>
<dbReference type="Proteomes" id="UP000585474">
    <property type="component" value="Unassembled WGS sequence"/>
</dbReference>
<dbReference type="GO" id="GO:0016787">
    <property type="term" value="F:hydrolase activity"/>
    <property type="evidence" value="ECO:0007669"/>
    <property type="project" value="UniProtKB-KW"/>
</dbReference>
<organism evidence="5 6">
    <name type="scientific">Actinidia rufa</name>
    <dbReference type="NCBI Taxonomy" id="165716"/>
    <lineage>
        <taxon>Eukaryota</taxon>
        <taxon>Viridiplantae</taxon>
        <taxon>Streptophyta</taxon>
        <taxon>Embryophyta</taxon>
        <taxon>Tracheophyta</taxon>
        <taxon>Spermatophyta</taxon>
        <taxon>Magnoliopsida</taxon>
        <taxon>eudicotyledons</taxon>
        <taxon>Gunneridae</taxon>
        <taxon>Pentapetalae</taxon>
        <taxon>asterids</taxon>
        <taxon>Ericales</taxon>
        <taxon>Actinidiaceae</taxon>
        <taxon>Actinidia</taxon>
    </lineage>
</organism>
<evidence type="ECO:0000256" key="2">
    <source>
        <dbReference type="ARBA" id="ARBA00022679"/>
    </source>
</evidence>
<dbReference type="PANTHER" id="PTHR11783">
    <property type="entry name" value="SULFOTRANSFERASE SULT"/>
    <property type="match status" value="1"/>
</dbReference>
<evidence type="ECO:0000313" key="6">
    <source>
        <dbReference type="Proteomes" id="UP000585474"/>
    </source>
</evidence>
<evidence type="ECO:0000256" key="1">
    <source>
        <dbReference type="ARBA" id="ARBA00005771"/>
    </source>
</evidence>
<comment type="caution">
    <text evidence="5">The sequence shown here is derived from an EMBL/GenBank/DDBJ whole genome shotgun (WGS) entry which is preliminary data.</text>
</comment>
<accession>A0A7J0EGQ5</accession>
<gene>
    <name evidence="5" type="ORF">Acr_04g0004060</name>
</gene>
<dbReference type="GO" id="GO:0008146">
    <property type="term" value="F:sulfotransferase activity"/>
    <property type="evidence" value="ECO:0007669"/>
    <property type="project" value="InterPro"/>
</dbReference>
<comment type="similarity">
    <text evidence="1 3">Belongs to the sulfotransferase 1 family.</text>
</comment>
<evidence type="ECO:0000259" key="4">
    <source>
        <dbReference type="Pfam" id="PF00685"/>
    </source>
</evidence>
<dbReference type="SUPFAM" id="SSF52540">
    <property type="entry name" value="P-loop containing nucleoside triphosphate hydrolases"/>
    <property type="match status" value="1"/>
</dbReference>
<feature type="domain" description="Sulfotransferase" evidence="4">
    <location>
        <begin position="4"/>
        <end position="57"/>
    </location>
</feature>